<dbReference type="EMBL" id="MK072459">
    <property type="protein sequence ID" value="AYV85575.1"/>
    <property type="molecule type" value="Genomic_DNA"/>
</dbReference>
<gene>
    <name evidence="1" type="ORF">Satyrvirus23_18</name>
</gene>
<sequence>MNYSLICNHVRLSRIDSNFVRCLDCGQSMISQEHISTNKSQKDFVKENKSFMRNFDRNFTNILEENDNKNDLPLYEFYTDRMFANKVVVDRRIRFQSSPPKYTVFINGKESYLTNNEIQKVLGDINAIRIDENQIRAKSNKHDY</sequence>
<protein>
    <submittedName>
        <fullName evidence="1">Uncharacterized protein</fullName>
    </submittedName>
</protein>
<accession>A0A3G5AEC9</accession>
<name>A0A3G5AEC9_9VIRU</name>
<reference evidence="1" key="1">
    <citation type="submission" date="2018-10" db="EMBL/GenBank/DDBJ databases">
        <title>Hidden diversity of soil giant viruses.</title>
        <authorList>
            <person name="Schulz F."/>
            <person name="Alteio L."/>
            <person name="Goudeau D."/>
            <person name="Ryan E.M."/>
            <person name="Malmstrom R.R."/>
            <person name="Blanchard J."/>
            <person name="Woyke T."/>
        </authorList>
    </citation>
    <scope>NUCLEOTIDE SEQUENCE</scope>
    <source>
        <strain evidence="1">SAV1</strain>
    </source>
</reference>
<proteinExistence type="predicted"/>
<evidence type="ECO:0000313" key="1">
    <source>
        <dbReference type="EMBL" id="AYV85575.1"/>
    </source>
</evidence>
<organism evidence="1">
    <name type="scientific">Satyrvirus sp</name>
    <dbReference type="NCBI Taxonomy" id="2487771"/>
    <lineage>
        <taxon>Viruses</taxon>
        <taxon>Varidnaviria</taxon>
        <taxon>Bamfordvirae</taxon>
        <taxon>Nucleocytoviricota</taxon>
        <taxon>Megaviricetes</taxon>
        <taxon>Imitervirales</taxon>
        <taxon>Mimiviridae</taxon>
        <taxon>Megamimivirinae</taxon>
    </lineage>
</organism>